<dbReference type="Pfam" id="PF13759">
    <property type="entry name" value="2OG-FeII_Oxy_5"/>
    <property type="match status" value="1"/>
</dbReference>
<dbReference type="AlphaFoldDB" id="A0A972VUG6"/>
<protein>
    <submittedName>
        <fullName evidence="1">Uncharacterized protein</fullName>
    </submittedName>
</protein>
<proteinExistence type="predicted"/>
<dbReference type="Proteomes" id="UP000754644">
    <property type="component" value="Unassembled WGS sequence"/>
</dbReference>
<dbReference type="Gene3D" id="2.60.120.620">
    <property type="entry name" value="q2cbj1_9rhob like domain"/>
    <property type="match status" value="1"/>
</dbReference>
<dbReference type="InterPro" id="IPR012668">
    <property type="entry name" value="CHP02466"/>
</dbReference>
<dbReference type="NCBIfam" id="TIGR02466">
    <property type="entry name" value="TIGR02466 family protein"/>
    <property type="match status" value="1"/>
</dbReference>
<evidence type="ECO:0000313" key="2">
    <source>
        <dbReference type="Proteomes" id="UP000754644"/>
    </source>
</evidence>
<reference evidence="1" key="1">
    <citation type="submission" date="2020-05" db="EMBL/GenBank/DDBJ databases">
        <title>Sulfur intermediates as new biogeochemical hubs in an aquatic model microbial ecosystem.</title>
        <authorList>
            <person name="Vigneron A."/>
        </authorList>
    </citation>
    <scope>NUCLEOTIDE SEQUENCE</scope>
    <source>
        <strain evidence="1">Bin.250</strain>
    </source>
</reference>
<organism evidence="1 2">
    <name type="scientific">SAR86 cluster bacterium</name>
    <dbReference type="NCBI Taxonomy" id="2030880"/>
    <lineage>
        <taxon>Bacteria</taxon>
        <taxon>Pseudomonadati</taxon>
        <taxon>Pseudomonadota</taxon>
        <taxon>Gammaproteobacteria</taxon>
        <taxon>SAR86 cluster</taxon>
    </lineage>
</organism>
<gene>
    <name evidence="1" type="ORF">HQ497_03740</name>
</gene>
<dbReference type="EMBL" id="JABMOJ010000135">
    <property type="protein sequence ID" value="NQV64458.1"/>
    <property type="molecule type" value="Genomic_DNA"/>
</dbReference>
<comment type="caution">
    <text evidence="1">The sequence shown here is derived from an EMBL/GenBank/DDBJ whole genome shotgun (WGS) entry which is preliminary data.</text>
</comment>
<evidence type="ECO:0000313" key="1">
    <source>
        <dbReference type="EMBL" id="NQV64458.1"/>
    </source>
</evidence>
<accession>A0A972VUG6</accession>
<sequence>MAEIEPVDLSQFVSTLFSTLFVCYDWADNSALNQELEALLLELEQGQSNKSVNRSNAGGWQSGGNLMTLDHPAIRQLKQQVEILTHNLTDQIIRDDGKQRAFRLVMDGWGNINRRGDYNVVHIHPNCMWSGCYYINPGHPDPTIPQNGLLELLDPREAANYIQIPNTILDGRQFIPCLPGRMLIWPSWLKHMVHPYQGEGERISIAYNINIIEERP</sequence>
<name>A0A972VUG6_9GAMM</name>